<proteinExistence type="predicted"/>
<dbReference type="AlphaFoldDB" id="A0A381VJG2"/>
<evidence type="ECO:0000313" key="2">
    <source>
        <dbReference type="EMBL" id="SVA40324.1"/>
    </source>
</evidence>
<protein>
    <recommendedName>
        <fullName evidence="1">SnoaL-like domain-containing protein</fullName>
    </recommendedName>
</protein>
<dbReference type="Gene3D" id="3.10.450.50">
    <property type="match status" value="1"/>
</dbReference>
<feature type="domain" description="SnoaL-like" evidence="1">
    <location>
        <begin position="8"/>
        <end position="102"/>
    </location>
</feature>
<name>A0A381VJG2_9ZZZZ</name>
<reference evidence="2" key="1">
    <citation type="submission" date="2018-05" db="EMBL/GenBank/DDBJ databases">
        <authorList>
            <person name="Lanie J.A."/>
            <person name="Ng W.-L."/>
            <person name="Kazmierczak K.M."/>
            <person name="Andrzejewski T.M."/>
            <person name="Davidsen T.M."/>
            <person name="Wayne K.J."/>
            <person name="Tettelin H."/>
            <person name="Glass J.I."/>
            <person name="Rusch D."/>
            <person name="Podicherti R."/>
            <person name="Tsui H.-C.T."/>
            <person name="Winkler M.E."/>
        </authorList>
    </citation>
    <scope>NUCLEOTIDE SEQUENCE</scope>
</reference>
<dbReference type="InterPro" id="IPR032710">
    <property type="entry name" value="NTF2-like_dom_sf"/>
</dbReference>
<organism evidence="2">
    <name type="scientific">marine metagenome</name>
    <dbReference type="NCBI Taxonomy" id="408172"/>
    <lineage>
        <taxon>unclassified sequences</taxon>
        <taxon>metagenomes</taxon>
        <taxon>ecological metagenomes</taxon>
    </lineage>
</organism>
<evidence type="ECO:0000259" key="1">
    <source>
        <dbReference type="Pfam" id="PF12680"/>
    </source>
</evidence>
<dbReference type="InterPro" id="IPR037401">
    <property type="entry name" value="SnoaL-like"/>
</dbReference>
<dbReference type="SUPFAM" id="SSF54427">
    <property type="entry name" value="NTF2-like"/>
    <property type="match status" value="1"/>
</dbReference>
<gene>
    <name evidence="2" type="ORF">METZ01_LOCUS93178</name>
</gene>
<sequence>MAAALDSWHQIIRNGDASALDTLIADDAVFHSPVVHTPQVGKAIVVKYLTAAANVLLDESFKYLREMVDERQAMLEFQVTLDDIVINGVDHIRWNDNNQIIEFKVWVRPLKGMQKLHQAMAKQLET</sequence>
<accession>A0A381VJG2</accession>
<dbReference type="Pfam" id="PF12680">
    <property type="entry name" value="SnoaL_2"/>
    <property type="match status" value="1"/>
</dbReference>
<dbReference type="EMBL" id="UINC01008973">
    <property type="protein sequence ID" value="SVA40324.1"/>
    <property type="molecule type" value="Genomic_DNA"/>
</dbReference>